<dbReference type="PANTHER" id="PTHR30146">
    <property type="entry name" value="LACI-RELATED TRANSCRIPTIONAL REPRESSOR"/>
    <property type="match status" value="1"/>
</dbReference>
<evidence type="ECO:0000259" key="4">
    <source>
        <dbReference type="PROSITE" id="PS50932"/>
    </source>
</evidence>
<feature type="domain" description="HTH lacI-type" evidence="4">
    <location>
        <begin position="3"/>
        <end position="46"/>
    </location>
</feature>
<comment type="caution">
    <text evidence="5">The sequence shown here is derived from an EMBL/GenBank/DDBJ whole genome shotgun (WGS) entry which is preliminary data.</text>
</comment>
<evidence type="ECO:0000313" key="5">
    <source>
        <dbReference type="EMBL" id="ERL08295.1"/>
    </source>
</evidence>
<dbReference type="CDD" id="cd01392">
    <property type="entry name" value="HTH_LacI"/>
    <property type="match status" value="1"/>
</dbReference>
<keyword evidence="6" id="KW-1185">Reference proteome</keyword>
<dbReference type="SMART" id="SM00354">
    <property type="entry name" value="HTH_LACI"/>
    <property type="match status" value="1"/>
</dbReference>
<evidence type="ECO:0000256" key="3">
    <source>
        <dbReference type="ARBA" id="ARBA00023163"/>
    </source>
</evidence>
<dbReference type="InterPro" id="IPR000843">
    <property type="entry name" value="HTH_LacI"/>
</dbReference>
<proteinExistence type="predicted"/>
<dbReference type="InterPro" id="IPR028082">
    <property type="entry name" value="Peripla_BP_I"/>
</dbReference>
<dbReference type="Proteomes" id="UP000016638">
    <property type="component" value="Unassembled WGS sequence"/>
</dbReference>
<dbReference type="Gene3D" id="1.10.260.40">
    <property type="entry name" value="lambda repressor-like DNA-binding domains"/>
    <property type="match status" value="1"/>
</dbReference>
<dbReference type="PANTHER" id="PTHR30146:SF109">
    <property type="entry name" value="HTH-TYPE TRANSCRIPTIONAL REGULATOR GALS"/>
    <property type="match status" value="1"/>
</dbReference>
<dbReference type="Pfam" id="PF00356">
    <property type="entry name" value="LacI"/>
    <property type="match status" value="1"/>
</dbReference>
<dbReference type="InterPro" id="IPR046335">
    <property type="entry name" value="LacI/GalR-like_sensor"/>
</dbReference>
<dbReference type="SUPFAM" id="SSF47413">
    <property type="entry name" value="lambda repressor-like DNA-binding domains"/>
    <property type="match status" value="1"/>
</dbReference>
<dbReference type="STRING" id="1125712.HMPREF1316_0210"/>
<sequence>MGVSIRDIARETGFSPATVSNALNHKHGVRRETSKAILSAAQRLRYNLPSRLTRIQFVIVRKSGLVLDESDFHPAVINGVEREARKNGLGTGYVTIDLSDPDSSLQMRRLCQDVGSGIVLLGTEMDEEDYRPLHSPSVPLVIVDGWCYHDFIESIVISNESSSYRAVRYLISHGHEHIGYLKGDPVIRNFPLRERGCRHALAEVGLSFEDRYRVTVGTTLSLAYRDSKRWLDTNPELPTAFFAENDVMACGMMRALLERGIRVPEDVSLVGFDDLPIATVMLPALTTIHVPKHDMGIMAVQKLMAQVKSPQSFVCTTHISTSFVERDSVRTL</sequence>
<evidence type="ECO:0000256" key="1">
    <source>
        <dbReference type="ARBA" id="ARBA00023015"/>
    </source>
</evidence>
<dbReference type="OrthoDB" id="9785139at2"/>
<dbReference type="GO" id="GO:0000976">
    <property type="term" value="F:transcription cis-regulatory region binding"/>
    <property type="evidence" value="ECO:0007669"/>
    <property type="project" value="TreeGrafter"/>
</dbReference>
<protein>
    <submittedName>
        <fullName evidence="5">Small molecule-binding regulator domain protein</fullName>
    </submittedName>
</protein>
<evidence type="ECO:0000256" key="2">
    <source>
        <dbReference type="ARBA" id="ARBA00023125"/>
    </source>
</evidence>
<dbReference type="PATRIC" id="fig|1125712.3.peg.1335"/>
<keyword evidence="1" id="KW-0805">Transcription regulation</keyword>
<dbReference type="AlphaFoldDB" id="U2TPD5"/>
<dbReference type="EMBL" id="AWEZ01000045">
    <property type="protein sequence ID" value="ERL08295.1"/>
    <property type="molecule type" value="Genomic_DNA"/>
</dbReference>
<accession>U2TPD5</accession>
<gene>
    <name evidence="5" type="ORF">HMPREF1316_0210</name>
</gene>
<keyword evidence="2" id="KW-0238">DNA-binding</keyword>
<name>U2TPD5_9ACTN</name>
<dbReference type="GO" id="GO:0003700">
    <property type="term" value="F:DNA-binding transcription factor activity"/>
    <property type="evidence" value="ECO:0007669"/>
    <property type="project" value="TreeGrafter"/>
</dbReference>
<evidence type="ECO:0000313" key="6">
    <source>
        <dbReference type="Proteomes" id="UP000016638"/>
    </source>
</evidence>
<reference evidence="5 6" key="1">
    <citation type="submission" date="2013-08" db="EMBL/GenBank/DDBJ databases">
        <authorList>
            <person name="Durkin A.S."/>
            <person name="Haft D.R."/>
            <person name="McCorrison J."/>
            <person name="Torralba M."/>
            <person name="Gillis M."/>
            <person name="Haft D.H."/>
            <person name="Methe B."/>
            <person name="Sutton G."/>
            <person name="Nelson K.E."/>
        </authorList>
    </citation>
    <scope>NUCLEOTIDE SEQUENCE [LARGE SCALE GENOMIC DNA]</scope>
    <source>
        <strain evidence="5 6">F0195</strain>
    </source>
</reference>
<organism evidence="5 6">
    <name type="scientific">Olsenella profusa F0195</name>
    <dbReference type="NCBI Taxonomy" id="1125712"/>
    <lineage>
        <taxon>Bacteria</taxon>
        <taxon>Bacillati</taxon>
        <taxon>Actinomycetota</taxon>
        <taxon>Coriobacteriia</taxon>
        <taxon>Coriobacteriales</taxon>
        <taxon>Atopobiaceae</taxon>
        <taxon>Olsenella</taxon>
    </lineage>
</organism>
<dbReference type="Pfam" id="PF13377">
    <property type="entry name" value="Peripla_BP_3"/>
    <property type="match status" value="1"/>
</dbReference>
<dbReference type="InterPro" id="IPR010982">
    <property type="entry name" value="Lambda_DNA-bd_dom_sf"/>
</dbReference>
<dbReference type="eggNOG" id="COG1609">
    <property type="taxonomic scope" value="Bacteria"/>
</dbReference>
<keyword evidence="3" id="KW-0804">Transcription</keyword>
<dbReference type="PROSITE" id="PS50932">
    <property type="entry name" value="HTH_LACI_2"/>
    <property type="match status" value="1"/>
</dbReference>
<dbReference type="RefSeq" id="WP_021726164.1">
    <property type="nucleotide sequence ID" value="NZ_AWEZ01000045.1"/>
</dbReference>
<dbReference type="SUPFAM" id="SSF53822">
    <property type="entry name" value="Periplasmic binding protein-like I"/>
    <property type="match status" value="1"/>
</dbReference>
<dbReference type="Gene3D" id="3.40.50.2300">
    <property type="match status" value="2"/>
</dbReference>